<protein>
    <submittedName>
        <fullName evidence="5">Oxidoreductase</fullName>
    </submittedName>
</protein>
<dbReference type="GO" id="GO:0000166">
    <property type="term" value="F:nucleotide binding"/>
    <property type="evidence" value="ECO:0007669"/>
    <property type="project" value="InterPro"/>
</dbReference>
<dbReference type="Gene3D" id="3.40.50.720">
    <property type="entry name" value="NAD(P)-binding Rossmann-like Domain"/>
    <property type="match status" value="1"/>
</dbReference>
<feature type="domain" description="Gfo/Idh/MocA-like oxidoreductase N-terminal" evidence="3">
    <location>
        <begin position="4"/>
        <end position="122"/>
    </location>
</feature>
<evidence type="ECO:0000259" key="4">
    <source>
        <dbReference type="Pfam" id="PF02894"/>
    </source>
</evidence>
<feature type="domain" description="Gfo/Idh/MocA-like oxidoreductase C-terminal" evidence="4">
    <location>
        <begin position="137"/>
        <end position="358"/>
    </location>
</feature>
<dbReference type="SUPFAM" id="SSF51735">
    <property type="entry name" value="NAD(P)-binding Rossmann-fold domains"/>
    <property type="match status" value="1"/>
</dbReference>
<evidence type="ECO:0000256" key="2">
    <source>
        <dbReference type="ARBA" id="ARBA00023002"/>
    </source>
</evidence>
<dbReference type="Gene3D" id="3.30.360.10">
    <property type="entry name" value="Dihydrodipicolinate Reductase, domain 2"/>
    <property type="match status" value="1"/>
</dbReference>
<dbReference type="PANTHER" id="PTHR43818:SF11">
    <property type="entry name" value="BCDNA.GH03377"/>
    <property type="match status" value="1"/>
</dbReference>
<comment type="similarity">
    <text evidence="1">Belongs to the Gfo/Idh/MocA family.</text>
</comment>
<reference evidence="5 6" key="1">
    <citation type="submission" date="2018-03" db="EMBL/GenBank/DDBJ databases">
        <title>The ancient ancestry and fast evolution of plastids.</title>
        <authorList>
            <person name="Moore K.R."/>
            <person name="Magnabosco C."/>
            <person name="Momper L."/>
            <person name="Gold D.A."/>
            <person name="Bosak T."/>
            <person name="Fournier G.P."/>
        </authorList>
    </citation>
    <scope>NUCLEOTIDE SEQUENCE [LARGE SCALE GENOMIC DNA]</scope>
    <source>
        <strain evidence="5 6">CCALA 016</strain>
    </source>
</reference>
<reference evidence="5 6" key="2">
    <citation type="submission" date="2018-03" db="EMBL/GenBank/DDBJ databases">
        <authorList>
            <person name="Keele B.F."/>
        </authorList>
    </citation>
    <scope>NUCLEOTIDE SEQUENCE [LARGE SCALE GENOMIC DNA]</scope>
    <source>
        <strain evidence="5 6">CCALA 016</strain>
    </source>
</reference>
<keyword evidence="2" id="KW-0560">Oxidoreductase</keyword>
<proteinExistence type="inferred from homology"/>
<evidence type="ECO:0000256" key="1">
    <source>
        <dbReference type="ARBA" id="ARBA00010928"/>
    </source>
</evidence>
<dbReference type="Proteomes" id="UP000239001">
    <property type="component" value="Unassembled WGS sequence"/>
</dbReference>
<dbReference type="AlphaFoldDB" id="A0A2T1LYG8"/>
<name>A0A2T1LYG8_9CHRO</name>
<dbReference type="GO" id="GO:0016491">
    <property type="term" value="F:oxidoreductase activity"/>
    <property type="evidence" value="ECO:0007669"/>
    <property type="project" value="UniProtKB-KW"/>
</dbReference>
<dbReference type="InterPro" id="IPR036291">
    <property type="entry name" value="NAD(P)-bd_dom_sf"/>
</dbReference>
<accession>A0A2T1LYG8</accession>
<organism evidence="5 6">
    <name type="scientific">Aphanothece hegewaldii CCALA 016</name>
    <dbReference type="NCBI Taxonomy" id="2107694"/>
    <lineage>
        <taxon>Bacteria</taxon>
        <taxon>Bacillati</taxon>
        <taxon>Cyanobacteriota</taxon>
        <taxon>Cyanophyceae</taxon>
        <taxon>Oscillatoriophycideae</taxon>
        <taxon>Chroococcales</taxon>
        <taxon>Aphanothecaceae</taxon>
        <taxon>Aphanothece</taxon>
    </lineage>
</organism>
<sequence length="367" mass="41547">MDKIGVAVVGTGFGQQIHLPGFAHHHRTEVVAIHNRNLEKAKTIASTHHIPYAFDQLDEILALDEVDAVSISTPPFLHYEMGKKVIEAGKHLLLEKPMNLNANETKSLYHLAQEKNVIVTTDFEFRFVPAWQLLAEYLAQDYVGKIRLIKIDWMVASRANPDRAWNWYSRKDKGGGVLGAVGSHAFDYINWLLGSVKRLCGYLSCAITYRPDPMDNNRLKPVDADDTCLVMLELADGTPCQMTLSSVTYNGRGHWLEIYGEKGTLILGSSNLKDYVHGFRLMAAQSGESLQEIEIPKRLDFPQVFPDGRLAPFIRVVNRWVEAIDTHQSLTPSLREGVYSQLLMDITHQSHERHCWVDVPDLDTFLR</sequence>
<dbReference type="Pfam" id="PF01408">
    <property type="entry name" value="GFO_IDH_MocA"/>
    <property type="match status" value="1"/>
</dbReference>
<dbReference type="SUPFAM" id="SSF55347">
    <property type="entry name" value="Glyceraldehyde-3-phosphate dehydrogenase-like, C-terminal domain"/>
    <property type="match status" value="1"/>
</dbReference>
<dbReference type="InterPro" id="IPR004104">
    <property type="entry name" value="Gfo/Idh/MocA-like_OxRdtase_C"/>
</dbReference>
<dbReference type="InterPro" id="IPR050463">
    <property type="entry name" value="Gfo/Idh/MocA_oxidrdct_glycsds"/>
</dbReference>
<evidence type="ECO:0000313" key="5">
    <source>
        <dbReference type="EMBL" id="PSF37411.1"/>
    </source>
</evidence>
<dbReference type="EMBL" id="PXOH01000008">
    <property type="protein sequence ID" value="PSF37411.1"/>
    <property type="molecule type" value="Genomic_DNA"/>
</dbReference>
<dbReference type="PANTHER" id="PTHR43818">
    <property type="entry name" value="BCDNA.GH03377"/>
    <property type="match status" value="1"/>
</dbReference>
<keyword evidence="6" id="KW-1185">Reference proteome</keyword>
<dbReference type="Pfam" id="PF02894">
    <property type="entry name" value="GFO_IDH_MocA_C"/>
    <property type="match status" value="1"/>
</dbReference>
<gene>
    <name evidence="5" type="ORF">C7H19_09560</name>
</gene>
<dbReference type="RefSeq" id="WP_106456653.1">
    <property type="nucleotide sequence ID" value="NZ_PXOH01000008.1"/>
</dbReference>
<comment type="caution">
    <text evidence="5">The sequence shown here is derived from an EMBL/GenBank/DDBJ whole genome shotgun (WGS) entry which is preliminary data.</text>
</comment>
<dbReference type="InterPro" id="IPR000683">
    <property type="entry name" value="Gfo/Idh/MocA-like_OxRdtase_N"/>
</dbReference>
<evidence type="ECO:0000313" key="6">
    <source>
        <dbReference type="Proteomes" id="UP000239001"/>
    </source>
</evidence>
<dbReference type="OrthoDB" id="9815825at2"/>
<evidence type="ECO:0000259" key="3">
    <source>
        <dbReference type="Pfam" id="PF01408"/>
    </source>
</evidence>